<comment type="subcellular location">
    <subcellularLocation>
        <location evidence="1">Membrane</location>
        <topology evidence="1">Multi-pass membrane protein</topology>
    </subcellularLocation>
</comment>
<proteinExistence type="predicted"/>
<keyword evidence="3 6" id="KW-0812">Transmembrane</keyword>
<evidence type="ECO:0000256" key="1">
    <source>
        <dbReference type="ARBA" id="ARBA00004141"/>
    </source>
</evidence>
<feature type="transmembrane region" description="Helical" evidence="6">
    <location>
        <begin position="418"/>
        <end position="442"/>
    </location>
</feature>
<dbReference type="EMBL" id="CP143806">
    <property type="protein sequence ID" value="WVO18786.1"/>
    <property type="molecule type" value="Genomic_DNA"/>
</dbReference>
<dbReference type="RefSeq" id="XP_064718026.1">
    <property type="nucleotide sequence ID" value="XM_064861954.1"/>
</dbReference>
<dbReference type="Gene3D" id="1.20.1250.20">
    <property type="entry name" value="MFS general substrate transporter like domains"/>
    <property type="match status" value="1"/>
</dbReference>
<evidence type="ECO:0000256" key="6">
    <source>
        <dbReference type="SAM" id="Phobius"/>
    </source>
</evidence>
<organism evidence="8 9">
    <name type="scientific">Cryptococcus decagattii</name>
    <dbReference type="NCBI Taxonomy" id="1859122"/>
    <lineage>
        <taxon>Eukaryota</taxon>
        <taxon>Fungi</taxon>
        <taxon>Dikarya</taxon>
        <taxon>Basidiomycota</taxon>
        <taxon>Agaricomycotina</taxon>
        <taxon>Tremellomycetes</taxon>
        <taxon>Tremellales</taxon>
        <taxon>Cryptococcaceae</taxon>
        <taxon>Cryptococcus</taxon>
        <taxon>Cryptococcus gattii species complex</taxon>
    </lineage>
</organism>
<feature type="transmembrane region" description="Helical" evidence="6">
    <location>
        <begin position="349"/>
        <end position="369"/>
    </location>
</feature>
<dbReference type="PROSITE" id="PS50850">
    <property type="entry name" value="MFS"/>
    <property type="match status" value="1"/>
</dbReference>
<evidence type="ECO:0000256" key="4">
    <source>
        <dbReference type="ARBA" id="ARBA00022989"/>
    </source>
</evidence>
<feature type="transmembrane region" description="Helical" evidence="6">
    <location>
        <begin position="511"/>
        <end position="531"/>
    </location>
</feature>
<dbReference type="PANTHER" id="PTHR43791:SF97">
    <property type="entry name" value="ALLANTOATE TRANSPORTER, PUTATIVE (AFU_ORTHOLOGUE AFUA_1G14700)-RELATED"/>
    <property type="match status" value="1"/>
</dbReference>
<evidence type="ECO:0000313" key="9">
    <source>
        <dbReference type="Proteomes" id="UP001432216"/>
    </source>
</evidence>
<dbReference type="Pfam" id="PF07690">
    <property type="entry name" value="MFS_1"/>
    <property type="match status" value="1"/>
</dbReference>
<evidence type="ECO:0000256" key="5">
    <source>
        <dbReference type="ARBA" id="ARBA00023136"/>
    </source>
</evidence>
<evidence type="ECO:0000313" key="8">
    <source>
        <dbReference type="EMBL" id="WVO18786.1"/>
    </source>
</evidence>
<feature type="transmembrane region" description="Helical" evidence="6">
    <location>
        <begin position="257"/>
        <end position="274"/>
    </location>
</feature>
<feature type="transmembrane region" description="Helical" evidence="6">
    <location>
        <begin position="570"/>
        <end position="596"/>
    </location>
</feature>
<accession>A0ABZ2AN80</accession>
<dbReference type="InterPro" id="IPR020846">
    <property type="entry name" value="MFS_dom"/>
</dbReference>
<dbReference type="Proteomes" id="UP001432216">
    <property type="component" value="Chromosome 1"/>
</dbReference>
<dbReference type="InterPro" id="IPR036259">
    <property type="entry name" value="MFS_trans_sf"/>
</dbReference>
<evidence type="ECO:0000256" key="2">
    <source>
        <dbReference type="ARBA" id="ARBA00022448"/>
    </source>
</evidence>
<feature type="domain" description="Major facilitator superfamily (MFS) profile" evidence="7">
    <location>
        <begin position="190"/>
        <end position="636"/>
    </location>
</feature>
<feature type="transmembrane region" description="Helical" evidence="6">
    <location>
        <begin position="232"/>
        <end position="250"/>
    </location>
</feature>
<protein>
    <recommendedName>
        <fullName evidence="7">Major facilitator superfamily (MFS) profile domain-containing protein</fullName>
    </recommendedName>
</protein>
<keyword evidence="4 6" id="KW-1133">Transmembrane helix</keyword>
<feature type="transmembrane region" description="Helical" evidence="6">
    <location>
        <begin position="454"/>
        <end position="473"/>
    </location>
</feature>
<feature type="transmembrane region" description="Helical" evidence="6">
    <location>
        <begin position="319"/>
        <end position="337"/>
    </location>
</feature>
<reference evidence="8 9" key="1">
    <citation type="submission" date="2024-01" db="EMBL/GenBank/DDBJ databases">
        <title>Comparative genomics of Cryptococcus and Kwoniella reveals pathogenesis evolution and contrasting modes of karyotype evolution via chromosome fusion or intercentromeric recombination.</title>
        <authorList>
            <person name="Coelho M.A."/>
            <person name="David-Palma M."/>
            <person name="Shea T."/>
            <person name="Bowers K."/>
            <person name="McGinley-Smith S."/>
            <person name="Mohammad A.W."/>
            <person name="Gnirke A."/>
            <person name="Yurkov A.M."/>
            <person name="Nowrousian M."/>
            <person name="Sun S."/>
            <person name="Cuomo C.A."/>
            <person name="Heitman J."/>
        </authorList>
    </citation>
    <scope>NUCLEOTIDE SEQUENCE [LARGE SCALE GENOMIC DNA]</scope>
    <source>
        <strain evidence="8 9">7685027</strain>
    </source>
</reference>
<keyword evidence="5 6" id="KW-0472">Membrane</keyword>
<feature type="transmembrane region" description="Helical" evidence="6">
    <location>
        <begin position="485"/>
        <end position="505"/>
    </location>
</feature>
<dbReference type="InterPro" id="IPR011701">
    <property type="entry name" value="MFS"/>
</dbReference>
<dbReference type="GeneID" id="89986834"/>
<gene>
    <name evidence="8" type="ORF">IAS62_000058</name>
</gene>
<name>A0ABZ2AN80_9TREE</name>
<feature type="transmembrane region" description="Helical" evidence="6">
    <location>
        <begin position="286"/>
        <end position="307"/>
    </location>
</feature>
<keyword evidence="2" id="KW-0813">Transport</keyword>
<keyword evidence="9" id="KW-1185">Reference proteome</keyword>
<evidence type="ECO:0000259" key="7">
    <source>
        <dbReference type="PROSITE" id="PS50850"/>
    </source>
</evidence>
<evidence type="ECO:0000256" key="3">
    <source>
        <dbReference type="ARBA" id="ARBA00022692"/>
    </source>
</evidence>
<sequence>MAQNAKKRITPIRNPALSQSSIITLLISTIGELGFISQDTAARRCAPLEPQYEPHGQLSILAFNSEIISRGLKCQVDRTRSIITIVYLNAYRTEGSPFKVYKRTAAYQAVDLKDLEKGDTEHVEHAFVKSEEVDLGFVVSEDNKKPRKGLRKLLRRNPSVEFLREVAEANEHELDPVEVKKVERKLFWLFVPALAIDYAFYYIDKTTLSYAALFGLKKDLNLHGTDYSNLSSIFYVGWIIWSIPGNLLMGKFPLAKYLSINIFLWGVFLMAQGASQNYGDMVGLRFISGMFEAVADPCFVALTGMWFTRKQQPTIIGYWYSFNGVGIAFGGLIGYGIGHIGSSLPSWRYEFIIIGAACSIWAIIMGVVLPDAPHTAKWLTRREKVIVVSRKRHDYHNVDRRQFKLDQVIETLKDPKTYLYFLLGAFANIPNGATSNFGTLVIKGLKFTTMQTTLLQIPYGTFIALMIYLAIYLNHKTHHLNIRTILMSCVTVLTVVGFAMMAFTKPTASRLIGYYLTGSSNAVFVLALSLVSGNVGGVTKRVLASASIFLGVALGNIVGPYSFLDSEAPVYRTGIIVCMCSRAAEIVVILALRMCFVIPNSRRDKKFAEGDERYDPDVQVFEDMTDQQNLHFRYVA</sequence>
<dbReference type="SUPFAM" id="SSF103473">
    <property type="entry name" value="MFS general substrate transporter"/>
    <property type="match status" value="1"/>
</dbReference>
<feature type="transmembrane region" description="Helical" evidence="6">
    <location>
        <begin position="543"/>
        <end position="564"/>
    </location>
</feature>
<dbReference type="PANTHER" id="PTHR43791">
    <property type="entry name" value="PERMEASE-RELATED"/>
    <property type="match status" value="1"/>
</dbReference>
<feature type="transmembrane region" description="Helical" evidence="6">
    <location>
        <begin position="186"/>
        <end position="203"/>
    </location>
</feature>